<evidence type="ECO:0000259" key="2">
    <source>
        <dbReference type="Pfam" id="PF05569"/>
    </source>
</evidence>
<dbReference type="EMBL" id="JAALLS010000010">
    <property type="protein sequence ID" value="NGP88470.1"/>
    <property type="molecule type" value="Genomic_DNA"/>
</dbReference>
<dbReference type="CDD" id="cd07341">
    <property type="entry name" value="M56_BlaR1_MecR1_like"/>
    <property type="match status" value="1"/>
</dbReference>
<dbReference type="InterPro" id="IPR052173">
    <property type="entry name" value="Beta-lactam_resp_regulator"/>
</dbReference>
<dbReference type="Proteomes" id="UP000479132">
    <property type="component" value="Unassembled WGS sequence"/>
</dbReference>
<evidence type="ECO:0000313" key="4">
    <source>
        <dbReference type="Proteomes" id="UP000479132"/>
    </source>
</evidence>
<dbReference type="AlphaFoldDB" id="A0A6M1TIP4"/>
<gene>
    <name evidence="3" type="ORF">G3569_08890</name>
</gene>
<protein>
    <recommendedName>
        <fullName evidence="2">Peptidase M56 domain-containing protein</fullName>
    </recommendedName>
</protein>
<keyword evidence="4" id="KW-1185">Reference proteome</keyword>
<proteinExistence type="predicted"/>
<evidence type="ECO:0000313" key="3">
    <source>
        <dbReference type="EMBL" id="NGP88470.1"/>
    </source>
</evidence>
<feature type="domain" description="Peptidase M56" evidence="2">
    <location>
        <begin position="186"/>
        <end position="279"/>
    </location>
</feature>
<keyword evidence="1" id="KW-0472">Membrane</keyword>
<dbReference type="RefSeq" id="WP_165268232.1">
    <property type="nucleotide sequence ID" value="NZ_JAALLS010000010.1"/>
</dbReference>
<dbReference type="InterPro" id="IPR008756">
    <property type="entry name" value="Peptidase_M56"/>
</dbReference>
<feature type="transmembrane region" description="Helical" evidence="1">
    <location>
        <begin position="115"/>
        <end position="133"/>
    </location>
</feature>
<comment type="caution">
    <text evidence="3">The sequence shown here is derived from an EMBL/GenBank/DDBJ whole genome shotgun (WGS) entry which is preliminary data.</text>
</comment>
<accession>A0A6M1TIP4</accession>
<organism evidence="3 4">
    <name type="scientific">Fodinibius halophilus</name>
    <dbReference type="NCBI Taxonomy" id="1736908"/>
    <lineage>
        <taxon>Bacteria</taxon>
        <taxon>Pseudomonadati</taxon>
        <taxon>Balneolota</taxon>
        <taxon>Balneolia</taxon>
        <taxon>Balneolales</taxon>
        <taxon>Balneolaceae</taxon>
        <taxon>Fodinibius</taxon>
    </lineage>
</organism>
<reference evidence="3 4" key="1">
    <citation type="submission" date="2020-02" db="EMBL/GenBank/DDBJ databases">
        <title>Aliifodinibius halophilus 2W32, complete genome.</title>
        <authorList>
            <person name="Li Y."/>
            <person name="Wu S."/>
        </authorList>
    </citation>
    <scope>NUCLEOTIDE SEQUENCE [LARGE SCALE GENOMIC DNA]</scope>
    <source>
        <strain evidence="3 4">2W32</strain>
    </source>
</reference>
<dbReference type="PANTHER" id="PTHR34978:SF3">
    <property type="entry name" value="SLR0241 PROTEIN"/>
    <property type="match status" value="1"/>
</dbReference>
<feature type="transmembrane region" description="Helical" evidence="1">
    <location>
        <begin position="285"/>
        <end position="307"/>
    </location>
</feature>
<sequence>MIIYLVKSTLLLGGLFGVYKLLLENEKMHHFNRFFLLFALIFGLTAPLATFDIYPEQTIAGIKMQQMEQAVNEPAEAISKSVESAIISEPATASNTEVAPATSAETGGGISTTDILFGLYGLIALFLFMRFMGGLFEIRNKVKVGSHQKAGSATLVLLDEPITPQSFFSFVFLDKEQFESGNIDAEILDHELTHVRQFHSLDVLVIEFLKVIFWFNPFMYLYKQAIQLNHEFLADESVVSKASSASDYQEMLIRACSGKKTLNATSSIDFSLTKKRLRMMVRPFSLLRSGSKTVLLLPILALLTLTFCNKEREYKDQSPHYSDIELHFDKKRNEELGKPIDTHYTSSGEPFTGTQKIYYTENDSLYMEMYFEDGLNTGSVMYEEDGDVVRQKHGRYLDFTYTKEIYINEHLVYQNIPPTESEGGMGHLRGWHKNGQLSYEVSYTGDRVEQGIMTEYDEEGNIITQERYEDGEVVEKIQ</sequence>
<dbReference type="Gene3D" id="3.90.930.1">
    <property type="match status" value="1"/>
</dbReference>
<feature type="transmembrane region" description="Helical" evidence="1">
    <location>
        <begin position="34"/>
        <end position="54"/>
    </location>
</feature>
<name>A0A6M1TIP4_9BACT</name>
<feature type="transmembrane region" description="Helical" evidence="1">
    <location>
        <begin position="6"/>
        <end position="22"/>
    </location>
</feature>
<keyword evidence="1" id="KW-1133">Transmembrane helix</keyword>
<evidence type="ECO:0000256" key="1">
    <source>
        <dbReference type="SAM" id="Phobius"/>
    </source>
</evidence>
<keyword evidence="1" id="KW-0812">Transmembrane</keyword>
<dbReference type="Pfam" id="PF05569">
    <property type="entry name" value="Peptidase_M56"/>
    <property type="match status" value="1"/>
</dbReference>
<dbReference type="PANTHER" id="PTHR34978">
    <property type="entry name" value="POSSIBLE SENSOR-TRANSDUCER PROTEIN BLAR"/>
    <property type="match status" value="1"/>
</dbReference>